<dbReference type="RefSeq" id="WP_345552444.1">
    <property type="nucleotide sequence ID" value="NZ_BAABRT010000030.1"/>
</dbReference>
<reference evidence="2 3" key="1">
    <citation type="submission" date="2024-02" db="EMBL/GenBank/DDBJ databases">
        <title>Microbulbifer aestuariivivens NBRC 112533.</title>
        <authorList>
            <person name="Ichikawa N."/>
            <person name="Katano-Makiyama Y."/>
            <person name="Hidaka K."/>
        </authorList>
    </citation>
    <scope>NUCLEOTIDE SEQUENCE [LARGE SCALE GENOMIC DNA]</scope>
    <source>
        <strain evidence="2 3">NBRC 112533</strain>
    </source>
</reference>
<dbReference type="Proteomes" id="UP001408594">
    <property type="component" value="Unassembled WGS sequence"/>
</dbReference>
<gene>
    <name evidence="2" type="ORF">Maes01_02772</name>
</gene>
<organism evidence="2 3">
    <name type="scientific">Microbulbifer aestuariivivens</name>
    <dbReference type="NCBI Taxonomy" id="1908308"/>
    <lineage>
        <taxon>Bacteria</taxon>
        <taxon>Pseudomonadati</taxon>
        <taxon>Pseudomonadota</taxon>
        <taxon>Gammaproteobacteria</taxon>
        <taxon>Cellvibrionales</taxon>
        <taxon>Microbulbiferaceae</taxon>
        <taxon>Microbulbifer</taxon>
    </lineage>
</organism>
<feature type="region of interest" description="Disordered" evidence="1">
    <location>
        <begin position="48"/>
        <end position="68"/>
    </location>
</feature>
<evidence type="ECO:0008006" key="4">
    <source>
        <dbReference type="Google" id="ProtNLM"/>
    </source>
</evidence>
<sequence length="68" mass="7746">MADKQRVTVQISSDVMNRLKNAVYWTPGITISSSIESAIEEKLRLLEKDNNGEFEQRPEELKAGRPVK</sequence>
<protein>
    <recommendedName>
        <fullName evidence="4">CopG family transcriptional regulator</fullName>
    </recommendedName>
</protein>
<name>A0ABP9WSH9_9GAMM</name>
<dbReference type="EMBL" id="BAABRT010000030">
    <property type="protein sequence ID" value="GAA5526177.1"/>
    <property type="molecule type" value="Genomic_DNA"/>
</dbReference>
<comment type="caution">
    <text evidence="2">The sequence shown here is derived from an EMBL/GenBank/DDBJ whole genome shotgun (WGS) entry which is preliminary data.</text>
</comment>
<evidence type="ECO:0000313" key="3">
    <source>
        <dbReference type="Proteomes" id="UP001408594"/>
    </source>
</evidence>
<evidence type="ECO:0000313" key="2">
    <source>
        <dbReference type="EMBL" id="GAA5526177.1"/>
    </source>
</evidence>
<proteinExistence type="predicted"/>
<keyword evidence="3" id="KW-1185">Reference proteome</keyword>
<accession>A0ABP9WSH9</accession>
<dbReference type="Gene3D" id="6.10.180.30">
    <property type="match status" value="1"/>
</dbReference>
<evidence type="ECO:0000256" key="1">
    <source>
        <dbReference type="SAM" id="MobiDB-lite"/>
    </source>
</evidence>